<sequence>WPNQHKAKRGSPEVAESERPSGLWIKNKQAPCRTVQRRPQESAKTQERVLI</sequence>
<evidence type="ECO:0000313" key="2">
    <source>
        <dbReference type="EMBL" id="KAL1381819.1"/>
    </source>
</evidence>
<dbReference type="Proteomes" id="UP001562425">
    <property type="component" value="Unassembled WGS sequence"/>
</dbReference>
<comment type="caution">
    <text evidence="2">The sequence shown here is derived from an EMBL/GenBank/DDBJ whole genome shotgun (WGS) entry which is preliminary data.</text>
</comment>
<dbReference type="EMBL" id="JBEHCU010008543">
    <property type="protein sequence ID" value="KAL1381819.1"/>
    <property type="molecule type" value="Genomic_DNA"/>
</dbReference>
<keyword evidence="3" id="KW-1185">Reference proteome</keyword>
<evidence type="ECO:0000313" key="3">
    <source>
        <dbReference type="Proteomes" id="UP001562425"/>
    </source>
</evidence>
<gene>
    <name evidence="2" type="ORF">pipiens_013322</name>
</gene>
<dbReference type="AlphaFoldDB" id="A0ABD1CYY1"/>
<feature type="non-terminal residue" evidence="2">
    <location>
        <position position="1"/>
    </location>
</feature>
<protein>
    <submittedName>
        <fullName evidence="2">Uncharacterized protein</fullName>
    </submittedName>
</protein>
<feature type="compositionally biased region" description="Basic and acidic residues" evidence="1">
    <location>
        <begin position="38"/>
        <end position="51"/>
    </location>
</feature>
<organism evidence="2 3">
    <name type="scientific">Culex pipiens pipiens</name>
    <name type="common">Northern house mosquito</name>
    <dbReference type="NCBI Taxonomy" id="38569"/>
    <lineage>
        <taxon>Eukaryota</taxon>
        <taxon>Metazoa</taxon>
        <taxon>Ecdysozoa</taxon>
        <taxon>Arthropoda</taxon>
        <taxon>Hexapoda</taxon>
        <taxon>Insecta</taxon>
        <taxon>Pterygota</taxon>
        <taxon>Neoptera</taxon>
        <taxon>Endopterygota</taxon>
        <taxon>Diptera</taxon>
        <taxon>Nematocera</taxon>
        <taxon>Culicoidea</taxon>
        <taxon>Culicidae</taxon>
        <taxon>Culicinae</taxon>
        <taxon>Culicini</taxon>
        <taxon>Culex</taxon>
        <taxon>Culex</taxon>
    </lineage>
</organism>
<reference evidence="2 3" key="1">
    <citation type="submission" date="2024-05" db="EMBL/GenBank/DDBJ databases">
        <title>Culex pipiens pipiens assembly and annotation.</title>
        <authorList>
            <person name="Alout H."/>
            <person name="Durand T."/>
        </authorList>
    </citation>
    <scope>NUCLEOTIDE SEQUENCE [LARGE SCALE GENOMIC DNA]</scope>
    <source>
        <strain evidence="2">HA-2024</strain>
        <tissue evidence="2">Whole body</tissue>
    </source>
</reference>
<name>A0ABD1CYY1_CULPP</name>
<evidence type="ECO:0000256" key="1">
    <source>
        <dbReference type="SAM" id="MobiDB-lite"/>
    </source>
</evidence>
<accession>A0ABD1CYY1</accession>
<proteinExistence type="predicted"/>
<feature type="region of interest" description="Disordered" evidence="1">
    <location>
        <begin position="1"/>
        <end position="51"/>
    </location>
</feature>